<dbReference type="InterPro" id="IPR002656">
    <property type="entry name" value="Acyl_transf_3_dom"/>
</dbReference>
<feature type="transmembrane region" description="Helical" evidence="2">
    <location>
        <begin position="7"/>
        <end position="26"/>
    </location>
</feature>
<feature type="transmembrane region" description="Helical" evidence="2">
    <location>
        <begin position="95"/>
        <end position="113"/>
    </location>
</feature>
<comment type="caution">
    <text evidence="4">The sequence shown here is derived from an EMBL/GenBank/DDBJ whole genome shotgun (WGS) entry which is preliminary data.</text>
</comment>
<dbReference type="AlphaFoldDB" id="A0A4Q7MJ44"/>
<evidence type="ECO:0000313" key="4">
    <source>
        <dbReference type="EMBL" id="RZS67847.1"/>
    </source>
</evidence>
<dbReference type="PANTHER" id="PTHR37312">
    <property type="entry name" value="MEMBRANE-BOUND ACYLTRANSFERASE YKRP-RELATED"/>
    <property type="match status" value="1"/>
</dbReference>
<organism evidence="4 5">
    <name type="scientific">Agromyces ramosus</name>
    <dbReference type="NCBI Taxonomy" id="33879"/>
    <lineage>
        <taxon>Bacteria</taxon>
        <taxon>Bacillati</taxon>
        <taxon>Actinomycetota</taxon>
        <taxon>Actinomycetes</taxon>
        <taxon>Micrococcales</taxon>
        <taxon>Microbacteriaceae</taxon>
        <taxon>Agromyces</taxon>
    </lineage>
</organism>
<feature type="transmembrane region" description="Helical" evidence="2">
    <location>
        <begin position="183"/>
        <end position="204"/>
    </location>
</feature>
<feature type="compositionally biased region" description="Pro residues" evidence="1">
    <location>
        <begin position="367"/>
        <end position="382"/>
    </location>
</feature>
<dbReference type="PANTHER" id="PTHR37312:SF1">
    <property type="entry name" value="MEMBRANE-BOUND ACYLTRANSFERASE YKRP-RELATED"/>
    <property type="match status" value="1"/>
</dbReference>
<feature type="transmembrane region" description="Helical" evidence="2">
    <location>
        <begin position="294"/>
        <end position="313"/>
    </location>
</feature>
<keyword evidence="4" id="KW-0808">Transferase</keyword>
<name>A0A4Q7MJ44_9MICO</name>
<feature type="domain" description="Acyltransferase 3" evidence="3">
    <location>
        <begin position="5"/>
        <end position="312"/>
    </location>
</feature>
<evidence type="ECO:0000259" key="3">
    <source>
        <dbReference type="Pfam" id="PF01757"/>
    </source>
</evidence>
<evidence type="ECO:0000256" key="1">
    <source>
        <dbReference type="SAM" id="MobiDB-lite"/>
    </source>
</evidence>
<feature type="transmembrane region" description="Helical" evidence="2">
    <location>
        <begin position="145"/>
        <end position="163"/>
    </location>
</feature>
<dbReference type="InterPro" id="IPR052734">
    <property type="entry name" value="Nod_factor_acetyltransferase"/>
</dbReference>
<proteinExistence type="predicted"/>
<protein>
    <submittedName>
        <fullName evidence="4">Fucose 4-O-acetylase-like acetyltransferase</fullName>
    </submittedName>
</protein>
<feature type="transmembrane region" description="Helical" evidence="2">
    <location>
        <begin position="67"/>
        <end position="89"/>
    </location>
</feature>
<dbReference type="Pfam" id="PF01757">
    <property type="entry name" value="Acyl_transf_3"/>
    <property type="match status" value="1"/>
</dbReference>
<dbReference type="EMBL" id="SGWY01000001">
    <property type="protein sequence ID" value="RZS67847.1"/>
    <property type="molecule type" value="Genomic_DNA"/>
</dbReference>
<feature type="compositionally biased region" description="Pro residues" evidence="1">
    <location>
        <begin position="348"/>
        <end position="359"/>
    </location>
</feature>
<keyword evidence="2" id="KW-0472">Membrane</keyword>
<feature type="transmembrane region" description="Helical" evidence="2">
    <location>
        <begin position="234"/>
        <end position="253"/>
    </location>
</feature>
<feature type="region of interest" description="Disordered" evidence="1">
    <location>
        <begin position="342"/>
        <end position="389"/>
    </location>
</feature>
<keyword evidence="2" id="KW-0812">Transmembrane</keyword>
<accession>A0A4Q7MJ44</accession>
<dbReference type="Proteomes" id="UP000293289">
    <property type="component" value="Unassembled WGS sequence"/>
</dbReference>
<keyword evidence="5" id="KW-1185">Reference proteome</keyword>
<feature type="transmembrane region" description="Helical" evidence="2">
    <location>
        <begin position="32"/>
        <end position="55"/>
    </location>
</feature>
<feature type="transmembrane region" description="Helical" evidence="2">
    <location>
        <begin position="120"/>
        <end position="139"/>
    </location>
</feature>
<evidence type="ECO:0000256" key="2">
    <source>
        <dbReference type="SAM" id="Phobius"/>
    </source>
</evidence>
<sequence length="389" mass="43741">MPLWDNARWIAITLVVIGHGILPLISEDDVAYSVYLFIYSFHVAVFVTVSGYFAKSGPPNARALRQILTDIVFPFFIFETIWTIVRWALGGAFELDYTTASWTLWFLIALAVWRIMLPYLVLLRFPLLIAIAISIGAGYTESIDATLALSRTLGMLPFFVFGWKLRQWQLTGRWLDLPSRVAWRWRAGAIAVFTAVLLVMPIAIETWRDLKLRRFMLYDESYQAIGYDEPWSGAIRLALLLFAMLLSVAFLVLMPRRTTWFTPFGTATMYIYLLHTFILFPFRETGMLAGDQPFWVLPAMILFCIGISVVLSLKPVRRVFRPLVEPRARWLFRPEPSTATGTLVLPPGAMPPLPSPPPSATTDGDPPEPPAPPAPPASPAPPDEPRAGA</sequence>
<gene>
    <name evidence="4" type="ORF">EV187_0269</name>
</gene>
<dbReference type="GO" id="GO:0016747">
    <property type="term" value="F:acyltransferase activity, transferring groups other than amino-acyl groups"/>
    <property type="evidence" value="ECO:0007669"/>
    <property type="project" value="InterPro"/>
</dbReference>
<keyword evidence="2" id="KW-1133">Transmembrane helix</keyword>
<feature type="transmembrane region" description="Helical" evidence="2">
    <location>
        <begin position="260"/>
        <end position="282"/>
    </location>
</feature>
<reference evidence="4 5" key="1">
    <citation type="submission" date="2019-02" db="EMBL/GenBank/DDBJ databases">
        <title>Genomic Encyclopedia of Type Strains, Phase IV (KMG-IV): sequencing the most valuable type-strain genomes for metagenomic binning, comparative biology and taxonomic classification.</title>
        <authorList>
            <person name="Goeker M."/>
        </authorList>
    </citation>
    <scope>NUCLEOTIDE SEQUENCE [LARGE SCALE GENOMIC DNA]</scope>
    <source>
        <strain evidence="4 5">DSM 43045</strain>
    </source>
</reference>
<evidence type="ECO:0000313" key="5">
    <source>
        <dbReference type="Proteomes" id="UP000293289"/>
    </source>
</evidence>